<dbReference type="GO" id="GO:0005634">
    <property type="term" value="C:nucleus"/>
    <property type="evidence" value="ECO:0007669"/>
    <property type="project" value="UniProtKB-SubCell"/>
</dbReference>
<dbReference type="SMART" id="SM00389">
    <property type="entry name" value="HOX"/>
    <property type="match status" value="1"/>
</dbReference>
<dbReference type="GO" id="GO:0009908">
    <property type="term" value="P:flower development"/>
    <property type="evidence" value="ECO:0007669"/>
    <property type="project" value="InterPro"/>
</dbReference>
<feature type="compositionally biased region" description="Basic and acidic residues" evidence="3">
    <location>
        <begin position="620"/>
        <end position="636"/>
    </location>
</feature>
<dbReference type="InterPro" id="IPR039325">
    <property type="entry name" value="NDX"/>
</dbReference>
<gene>
    <name evidence="5" type="ORF">DCAR_0206563</name>
</gene>
<evidence type="ECO:0000259" key="4">
    <source>
        <dbReference type="PROSITE" id="PS50071"/>
    </source>
</evidence>
<name>A0AAF0WDV5_DAUCS</name>
<keyword evidence="6" id="KW-1185">Reference proteome</keyword>
<dbReference type="PANTHER" id="PTHR35743">
    <property type="entry name" value="NODULIN HOMEOBOX"/>
    <property type="match status" value="1"/>
</dbReference>
<keyword evidence="2" id="KW-0539">Nucleus</keyword>
<dbReference type="Pfam" id="PF24426">
    <property type="entry name" value="HTH_NDX"/>
    <property type="match status" value="1"/>
</dbReference>
<feature type="domain" description="Homeobox" evidence="4">
    <location>
        <begin position="644"/>
        <end position="711"/>
    </location>
</feature>
<protein>
    <recommendedName>
        <fullName evidence="4">Homeobox domain-containing protein</fullName>
    </recommendedName>
</protein>
<sequence length="779" mass="87456">MEITCTPFGWQVKRIFLQNSSNAIKVKSRNTLHGHNCHDLGKLLKESNNNTLKLNTEYGSSIQIDIEELAKLPIHLMAKLVQSELDEEILRYALFGIRLIRNLYDATPRHIKLEQIMLDDIPLLKQLVQLIFYVLISLNGYLKANQPSTPVMLLHSTIVGSSLLLFDKFVSRQQSEVANIIVGHPKVDVFMDAAFSAVRAYVEALHIKISGESNNYSDSISEESIKHLCVQCEVSLTFLHSLCQQKNFRDRLVQHKVLCGQAGILLLVQAVLNLDISPFPDAHFVGGALSRMKSRVLSIMLHLCEAESISYLDEVASTSESLTLAKSVAFKVLELLKTLFSKTQNEPSTCSDKDIPKGHLQLYAMRLADVFSDDSNFRSYVTLHITEVLTTLFSHPNGEFLSSWCSSDLAYEEDATLEADPFLAAESVFNFLSSKPTPVTCSQYAFIPCNMPRASYAHQRTSLLVKVIANLHCFVPDICKEEKDLFLSKFYQCLLTRLSKTSDELFCNSVAEKVACISKNFHSLLSHAESLIPSYLNEEDVELLRTFINQLEPLLRTLDEKVAQSTGGCSSVLSVKASPAPDHNNGISDLKEGVCKDSALQEVDQSYVGKGSDQADDESREYRSRDKDKPDDEKAGNIKFAEQQRRKRKRTIMNDRQTGMMEEVLKDKPDMQRHRDELQLWADRLSEHGSEVTASQLKNWLNNRRAKLARVAKDVRGLPEGDNSHNDKQGGSGVTVLNGSSETPVEDPCLPWAQKAGIRTETVSVWLLDQDKILVETKN</sequence>
<dbReference type="PANTHER" id="PTHR35743:SF1">
    <property type="entry name" value="NODULIN HOMEOBOX"/>
    <property type="match status" value="1"/>
</dbReference>
<keyword evidence="2" id="KW-0371">Homeobox</keyword>
<dbReference type="InterPro" id="IPR056560">
    <property type="entry name" value="HTH_NDX"/>
</dbReference>
<dbReference type="Gene3D" id="1.10.10.60">
    <property type="entry name" value="Homeodomain-like"/>
    <property type="match status" value="1"/>
</dbReference>
<evidence type="ECO:0000256" key="1">
    <source>
        <dbReference type="ARBA" id="ARBA00004123"/>
    </source>
</evidence>
<reference evidence="5" key="2">
    <citation type="submission" date="2022-03" db="EMBL/GenBank/DDBJ databases">
        <title>Draft title - Genomic analysis of global carrot germplasm unveils the trajectory of domestication and the origin of high carotenoid orange carrot.</title>
        <authorList>
            <person name="Iorizzo M."/>
            <person name="Ellison S."/>
            <person name="Senalik D."/>
            <person name="Macko-Podgorni A."/>
            <person name="Grzebelus D."/>
            <person name="Bostan H."/>
            <person name="Rolling W."/>
            <person name="Curaba J."/>
            <person name="Simon P."/>
        </authorList>
    </citation>
    <scope>NUCLEOTIDE SEQUENCE</scope>
    <source>
        <tissue evidence="5">Leaf</tissue>
    </source>
</reference>
<evidence type="ECO:0000313" key="6">
    <source>
        <dbReference type="Proteomes" id="UP000077755"/>
    </source>
</evidence>
<reference evidence="5" key="1">
    <citation type="journal article" date="2016" name="Nat. Genet.">
        <title>A high-quality carrot genome assembly provides new insights into carotenoid accumulation and asterid genome evolution.</title>
        <authorList>
            <person name="Iorizzo M."/>
            <person name="Ellison S."/>
            <person name="Senalik D."/>
            <person name="Zeng P."/>
            <person name="Satapoomin P."/>
            <person name="Huang J."/>
            <person name="Bowman M."/>
            <person name="Iovene M."/>
            <person name="Sanseverino W."/>
            <person name="Cavagnaro P."/>
            <person name="Yildiz M."/>
            <person name="Macko-Podgorni A."/>
            <person name="Moranska E."/>
            <person name="Grzebelus E."/>
            <person name="Grzebelus D."/>
            <person name="Ashrafi H."/>
            <person name="Zheng Z."/>
            <person name="Cheng S."/>
            <person name="Spooner D."/>
            <person name="Van Deynze A."/>
            <person name="Simon P."/>
        </authorList>
    </citation>
    <scope>NUCLEOTIDE SEQUENCE</scope>
    <source>
        <tissue evidence="5">Leaf</tissue>
    </source>
</reference>
<dbReference type="EMBL" id="CP093344">
    <property type="protein sequence ID" value="WOG87339.1"/>
    <property type="molecule type" value="Genomic_DNA"/>
</dbReference>
<dbReference type="Pfam" id="PF25246">
    <property type="entry name" value="Nodulin_N"/>
    <property type="match status" value="1"/>
</dbReference>
<accession>A0AAF0WDV5</accession>
<evidence type="ECO:0000313" key="5">
    <source>
        <dbReference type="EMBL" id="WOG87339.1"/>
    </source>
</evidence>
<dbReference type="AlphaFoldDB" id="A0AAF0WDV5"/>
<dbReference type="Proteomes" id="UP000077755">
    <property type="component" value="Chromosome 2"/>
</dbReference>
<keyword evidence="2" id="KW-0238">DNA-binding</keyword>
<dbReference type="GO" id="GO:0003697">
    <property type="term" value="F:single-stranded DNA binding"/>
    <property type="evidence" value="ECO:0007669"/>
    <property type="project" value="InterPro"/>
</dbReference>
<dbReference type="PROSITE" id="PS50071">
    <property type="entry name" value="HOMEOBOX_2"/>
    <property type="match status" value="1"/>
</dbReference>
<dbReference type="InterPro" id="IPR057287">
    <property type="entry name" value="Ndx_N"/>
</dbReference>
<feature type="region of interest" description="Disordered" evidence="3">
    <location>
        <begin position="605"/>
        <end position="654"/>
    </location>
</feature>
<evidence type="ECO:0000256" key="2">
    <source>
        <dbReference type="PROSITE-ProRule" id="PRU00108"/>
    </source>
</evidence>
<dbReference type="InterPro" id="IPR001356">
    <property type="entry name" value="HD"/>
</dbReference>
<comment type="subcellular location">
    <subcellularLocation>
        <location evidence="1 2">Nucleus</location>
    </subcellularLocation>
</comment>
<proteinExistence type="predicted"/>
<evidence type="ECO:0000256" key="3">
    <source>
        <dbReference type="SAM" id="MobiDB-lite"/>
    </source>
</evidence>
<organism evidence="5 6">
    <name type="scientific">Daucus carota subsp. sativus</name>
    <name type="common">Carrot</name>
    <dbReference type="NCBI Taxonomy" id="79200"/>
    <lineage>
        <taxon>Eukaryota</taxon>
        <taxon>Viridiplantae</taxon>
        <taxon>Streptophyta</taxon>
        <taxon>Embryophyta</taxon>
        <taxon>Tracheophyta</taxon>
        <taxon>Spermatophyta</taxon>
        <taxon>Magnoliopsida</taxon>
        <taxon>eudicotyledons</taxon>
        <taxon>Gunneridae</taxon>
        <taxon>Pentapetalae</taxon>
        <taxon>asterids</taxon>
        <taxon>campanulids</taxon>
        <taxon>Apiales</taxon>
        <taxon>Apiaceae</taxon>
        <taxon>Apioideae</taxon>
        <taxon>Scandiceae</taxon>
        <taxon>Daucinae</taxon>
        <taxon>Daucus</taxon>
        <taxon>Daucus sect. Daucus</taxon>
    </lineage>
</organism>
<dbReference type="CDD" id="cd00086">
    <property type="entry name" value="homeodomain"/>
    <property type="match status" value="1"/>
</dbReference>
<feature type="DNA-binding region" description="Homeobox" evidence="2">
    <location>
        <begin position="646"/>
        <end position="712"/>
    </location>
</feature>